<comment type="caution">
    <text evidence="1">The sequence shown here is derived from an EMBL/GenBank/DDBJ whole genome shotgun (WGS) entry which is preliminary data.</text>
</comment>
<reference evidence="1" key="1">
    <citation type="submission" date="2023-10" db="EMBL/GenBank/DDBJ databases">
        <authorList>
            <person name="Chen Y."/>
            <person name="Shah S."/>
            <person name="Dougan E. K."/>
            <person name="Thang M."/>
            <person name="Chan C."/>
        </authorList>
    </citation>
    <scope>NUCLEOTIDE SEQUENCE [LARGE SCALE GENOMIC DNA]</scope>
</reference>
<evidence type="ECO:0000313" key="1">
    <source>
        <dbReference type="EMBL" id="CAK0853070.1"/>
    </source>
</evidence>
<keyword evidence="2" id="KW-1185">Reference proteome</keyword>
<feature type="non-terminal residue" evidence="1">
    <location>
        <position position="63"/>
    </location>
</feature>
<protein>
    <submittedName>
        <fullName evidence="1">Uncharacterized protein</fullName>
    </submittedName>
</protein>
<gene>
    <name evidence="1" type="ORF">PCOR1329_LOCUS44667</name>
</gene>
<sequence length="63" mass="7498">RPRSWAGWWRQWHILARSRAPPARLSALLEHGSIEAPRRTIVARAYRNYESKLVLMNSLREQM</sequence>
<organism evidence="1 2">
    <name type="scientific">Prorocentrum cordatum</name>
    <dbReference type="NCBI Taxonomy" id="2364126"/>
    <lineage>
        <taxon>Eukaryota</taxon>
        <taxon>Sar</taxon>
        <taxon>Alveolata</taxon>
        <taxon>Dinophyceae</taxon>
        <taxon>Prorocentrales</taxon>
        <taxon>Prorocentraceae</taxon>
        <taxon>Prorocentrum</taxon>
    </lineage>
</organism>
<proteinExistence type="predicted"/>
<evidence type="ECO:0000313" key="2">
    <source>
        <dbReference type="Proteomes" id="UP001189429"/>
    </source>
</evidence>
<name>A0ABN9U2P4_9DINO</name>
<accession>A0ABN9U2P4</accession>
<feature type="non-terminal residue" evidence="1">
    <location>
        <position position="1"/>
    </location>
</feature>
<dbReference type="Proteomes" id="UP001189429">
    <property type="component" value="Unassembled WGS sequence"/>
</dbReference>
<dbReference type="EMBL" id="CAUYUJ010015371">
    <property type="protein sequence ID" value="CAK0853070.1"/>
    <property type="molecule type" value="Genomic_DNA"/>
</dbReference>